<evidence type="ECO:0000313" key="3">
    <source>
        <dbReference type="EMBL" id="GFG74726.1"/>
    </source>
</evidence>
<reference evidence="1" key="2">
    <citation type="submission" date="2020-02" db="EMBL/GenBank/DDBJ databases">
        <authorList>
            <person name="Matsumoto Y."/>
            <person name="Motooka D."/>
            <person name="Nakamura S."/>
        </authorList>
    </citation>
    <scope>NUCLEOTIDE SEQUENCE</scope>
    <source>
        <strain evidence="1">JCM 17322</strain>
    </source>
</reference>
<evidence type="ECO:0000313" key="4">
    <source>
        <dbReference type="Proteomes" id="UP000465361"/>
    </source>
</evidence>
<reference evidence="1 4" key="1">
    <citation type="journal article" date="2019" name="Emerg. Microbes Infect.">
        <title>Comprehensive subspecies identification of 175 nontuberculous mycobacteria species based on 7547 genomic profiles.</title>
        <authorList>
            <person name="Matsumoto Y."/>
            <person name="Kinjo T."/>
            <person name="Motooka D."/>
            <person name="Nabeya D."/>
            <person name="Jung N."/>
            <person name="Uechi K."/>
            <person name="Horii T."/>
            <person name="Iida T."/>
            <person name="Fujita J."/>
            <person name="Nakamura S."/>
        </authorList>
    </citation>
    <scope>NUCLEOTIDE SEQUENCE [LARGE SCALE GENOMIC DNA]</scope>
    <source>
        <strain evidence="1 4">JCM 17322</strain>
    </source>
</reference>
<sequence>MTAPAISVGETVTEIALPPVAAVLVLNSSAGLGDRNAAPNVVVNAGAPAALEPQQIGIRLLPGQICRLPLIDSCNGQQLPLYAIADGPGAQLELRLIEGW</sequence>
<keyword evidence="4" id="KW-1185">Reference proteome</keyword>
<accession>A0A7I9XTK2</accession>
<dbReference type="Proteomes" id="UP000465361">
    <property type="component" value="Unassembled WGS sequence"/>
</dbReference>
<organism evidence="1 4">
    <name type="scientific">Mycobacterium botniense</name>
    <dbReference type="NCBI Taxonomy" id="84962"/>
    <lineage>
        <taxon>Bacteria</taxon>
        <taxon>Bacillati</taxon>
        <taxon>Actinomycetota</taxon>
        <taxon>Actinomycetes</taxon>
        <taxon>Mycobacteriales</taxon>
        <taxon>Mycobacteriaceae</taxon>
        <taxon>Mycobacterium</taxon>
    </lineage>
</organism>
<dbReference type="EMBL" id="BLKW01000004">
    <property type="protein sequence ID" value="GFG74726.1"/>
    <property type="molecule type" value="Genomic_DNA"/>
</dbReference>
<dbReference type="EMBL" id="BLKW01000003">
    <property type="protein sequence ID" value="GFG74698.1"/>
    <property type="molecule type" value="Genomic_DNA"/>
</dbReference>
<dbReference type="EMBL" id="BLKW01000002">
    <property type="protein sequence ID" value="GFG72696.1"/>
    <property type="molecule type" value="Genomic_DNA"/>
</dbReference>
<comment type="caution">
    <text evidence="1">The sequence shown here is derived from an EMBL/GenBank/DDBJ whole genome shotgun (WGS) entry which is preliminary data.</text>
</comment>
<protein>
    <submittedName>
        <fullName evidence="1">Uncharacterized protein</fullName>
    </submittedName>
</protein>
<gene>
    <name evidence="1" type="ORF">MBOT_00610</name>
    <name evidence="2" type="ORF">MBOT_20630</name>
    <name evidence="3" type="ORF">MBOT_20910</name>
</gene>
<evidence type="ECO:0000313" key="1">
    <source>
        <dbReference type="EMBL" id="GFG72696.1"/>
    </source>
</evidence>
<dbReference type="RefSeq" id="WP_003921269.1">
    <property type="nucleotide sequence ID" value="NZ_BLKW01000002.1"/>
</dbReference>
<dbReference type="AlphaFoldDB" id="A0A7I9XTK2"/>
<name>A0A7I9XTK2_9MYCO</name>
<proteinExistence type="predicted"/>
<evidence type="ECO:0000313" key="2">
    <source>
        <dbReference type="EMBL" id="GFG74698.1"/>
    </source>
</evidence>